<organism evidence="3 4">
    <name type="scientific">Raphidocelis subcapitata</name>
    <dbReference type="NCBI Taxonomy" id="307507"/>
    <lineage>
        <taxon>Eukaryota</taxon>
        <taxon>Viridiplantae</taxon>
        <taxon>Chlorophyta</taxon>
        <taxon>core chlorophytes</taxon>
        <taxon>Chlorophyceae</taxon>
        <taxon>CS clade</taxon>
        <taxon>Sphaeropleales</taxon>
        <taxon>Selenastraceae</taxon>
        <taxon>Raphidocelis</taxon>
    </lineage>
</organism>
<feature type="region of interest" description="Disordered" evidence="2">
    <location>
        <begin position="640"/>
        <end position="671"/>
    </location>
</feature>
<comment type="caution">
    <text evidence="3">The sequence shown here is derived from an EMBL/GenBank/DDBJ whole genome shotgun (WGS) entry which is preliminary data.</text>
</comment>
<name>A0A2V0PD10_9CHLO</name>
<protein>
    <submittedName>
        <fullName evidence="3">Uncharacterized protein</fullName>
    </submittedName>
</protein>
<evidence type="ECO:0000256" key="2">
    <source>
        <dbReference type="SAM" id="MobiDB-lite"/>
    </source>
</evidence>
<dbReference type="EMBL" id="BDRX01000059">
    <property type="protein sequence ID" value="GBF95057.1"/>
    <property type="molecule type" value="Genomic_DNA"/>
</dbReference>
<accession>A0A2V0PD10</accession>
<evidence type="ECO:0000313" key="4">
    <source>
        <dbReference type="Proteomes" id="UP000247498"/>
    </source>
</evidence>
<dbReference type="Proteomes" id="UP000247498">
    <property type="component" value="Unassembled WGS sequence"/>
</dbReference>
<feature type="compositionally biased region" description="Pro residues" evidence="2">
    <location>
        <begin position="608"/>
        <end position="623"/>
    </location>
</feature>
<feature type="region of interest" description="Disordered" evidence="2">
    <location>
        <begin position="602"/>
        <end position="628"/>
    </location>
</feature>
<proteinExistence type="predicted"/>
<keyword evidence="1" id="KW-0175">Coiled coil</keyword>
<feature type="region of interest" description="Disordered" evidence="2">
    <location>
        <begin position="1"/>
        <end position="62"/>
    </location>
</feature>
<sequence>MGQPGWPPHGHQPGHRRRSSASSAPHSPAVRHVDSPKPVSPASSRWSEDGSESGSSKSGRLPGFAVPMQSALLKRISAFRTKEELLEFLGSYLIIMDEINKVTCLYRLAKLSFSQRSRSSYLAELQRSPNFQLLLRSISAQFLHAQLQYMQHRIEPRGADARCLANLVWALAKLDLSSDEAALSNEIALNVAPFVLRSLGSSSPQGLANTLWSYAKLPAPPIDVVAALVARIGGELRSALRSGSEARPFDAQALSNSIWALAHLKSRGMELEAFGSEAVGFLEAVAAAATRMLSRLQQQLLSLPRGGGGASAPDASQLLAAAEADFSCQALVNIAWALATIAGPACATHAPFRALFAVVNAESIGRLRATAVLLRARAPLPYHGGGQGFNEQALSNEVYAFDKAGLLQRDLLAAILDVATLRLQLGGGPGGGGGSHDGGAGLSFKPQELVTLLKACHSGVAPPWGFLSALLQLLAHNPAAVDHWSQAERAELQRAYLLYRQHTAQAAAAAAGAGPGAGLGGAGGGSALLAQLSMLEAQAQAQAQHAQAQAQQQQQESQQQQQALVAALAGALEAQRQQQQVLAALAGAQQAGALAQRAFAPGGAAAARPPPAPAPYGRPPSAPLPSGAIESALCGIGGASTAGSTASSLSPRTPLAKPRAGAPPGLPVYDQGCNKQQRVRLAHAPPQEQMRLYSQLQERLAGEGLATSAVGSLWPGGGATAAGDAAPAPAPAAPMSVDGGEAAGGGLIGGHPAVDAAALRPWLLEAAAAAAAAAPPTPLAGTRA</sequence>
<reference evidence="3 4" key="1">
    <citation type="journal article" date="2018" name="Sci. Rep.">
        <title>Raphidocelis subcapitata (=Pseudokirchneriella subcapitata) provides an insight into genome evolution and environmental adaptations in the Sphaeropleales.</title>
        <authorList>
            <person name="Suzuki S."/>
            <person name="Yamaguchi H."/>
            <person name="Nakajima N."/>
            <person name="Kawachi M."/>
        </authorList>
    </citation>
    <scope>NUCLEOTIDE SEQUENCE [LARGE SCALE GENOMIC DNA]</scope>
    <source>
        <strain evidence="3 4">NIES-35</strain>
    </source>
</reference>
<feature type="coiled-coil region" evidence="1">
    <location>
        <begin position="529"/>
        <end position="563"/>
    </location>
</feature>
<dbReference type="InParanoid" id="A0A2V0PD10"/>
<evidence type="ECO:0000313" key="3">
    <source>
        <dbReference type="EMBL" id="GBF95057.1"/>
    </source>
</evidence>
<gene>
    <name evidence="3" type="ORF">Rsub_07558</name>
</gene>
<feature type="compositionally biased region" description="Low complexity" evidence="2">
    <location>
        <begin position="1"/>
        <end position="11"/>
    </location>
</feature>
<dbReference type="AlphaFoldDB" id="A0A2V0PD10"/>
<keyword evidence="4" id="KW-1185">Reference proteome</keyword>
<dbReference type="OrthoDB" id="532184at2759"/>
<evidence type="ECO:0000256" key="1">
    <source>
        <dbReference type="SAM" id="Coils"/>
    </source>
</evidence>